<protein>
    <submittedName>
        <fullName evidence="2">Uncharacterized protein</fullName>
    </submittedName>
</protein>
<dbReference type="AlphaFoldDB" id="A0A9X5AR47"/>
<feature type="region of interest" description="Disordered" evidence="1">
    <location>
        <begin position="1"/>
        <end position="97"/>
    </location>
</feature>
<name>A0A9X5AR47_9BRAD</name>
<comment type="caution">
    <text evidence="2">The sequence shown here is derived from an EMBL/GenBank/DDBJ whole genome shotgun (WGS) entry which is preliminary data.</text>
</comment>
<evidence type="ECO:0000313" key="3">
    <source>
        <dbReference type="Proteomes" id="UP000438991"/>
    </source>
</evidence>
<dbReference type="Proteomes" id="UP000438991">
    <property type="component" value="Unassembled WGS sequence"/>
</dbReference>
<gene>
    <name evidence="2" type="ORF">GJ689_00465</name>
</gene>
<evidence type="ECO:0000256" key="1">
    <source>
        <dbReference type="SAM" id="MobiDB-lite"/>
    </source>
</evidence>
<dbReference type="RefSeq" id="WP_155478235.1">
    <property type="nucleotide sequence ID" value="NZ_WNKV01000001.1"/>
</dbReference>
<evidence type="ECO:0000313" key="2">
    <source>
        <dbReference type="EMBL" id="MTW14688.1"/>
    </source>
</evidence>
<dbReference type="EMBL" id="WNKV01000001">
    <property type="protein sequence ID" value="MTW14688.1"/>
    <property type="molecule type" value="Genomic_DNA"/>
</dbReference>
<feature type="compositionally biased region" description="Low complexity" evidence="1">
    <location>
        <begin position="1"/>
        <end position="24"/>
    </location>
</feature>
<feature type="compositionally biased region" description="Basic and acidic residues" evidence="1">
    <location>
        <begin position="27"/>
        <end position="75"/>
    </location>
</feature>
<sequence>MEINRGQRGAAPSPAPGRAARCAGDISAEHISVEDHRADDWRADDRGIDDRGAEHDCGTEENRPRRKSGAEKESGAADLSVDDAGFVRSAAPPAGRP</sequence>
<proteinExistence type="predicted"/>
<organism evidence="2 3">
    <name type="scientific">Rhodoplanes serenus</name>
    <dbReference type="NCBI Taxonomy" id="200615"/>
    <lineage>
        <taxon>Bacteria</taxon>
        <taxon>Pseudomonadati</taxon>
        <taxon>Pseudomonadota</taxon>
        <taxon>Alphaproteobacteria</taxon>
        <taxon>Hyphomicrobiales</taxon>
        <taxon>Nitrobacteraceae</taxon>
        <taxon>Rhodoplanes</taxon>
    </lineage>
</organism>
<reference evidence="2 3" key="1">
    <citation type="submission" date="2019-11" db="EMBL/GenBank/DDBJ databases">
        <title>Whole-genome sequence of Rhodoplanes serenus DSM 18633, type strain.</title>
        <authorList>
            <person name="Kyndt J.A."/>
            <person name="Meyer T.E."/>
        </authorList>
    </citation>
    <scope>NUCLEOTIDE SEQUENCE [LARGE SCALE GENOMIC DNA]</scope>
    <source>
        <strain evidence="2 3">DSM 18633</strain>
    </source>
</reference>
<accession>A0A9X5AR47</accession>